<name>H8I640_METCZ</name>
<feature type="transmembrane region" description="Helical" evidence="1">
    <location>
        <begin position="641"/>
        <end position="659"/>
    </location>
</feature>
<dbReference type="eggNOG" id="arCOG00563">
    <property type="taxonomic scope" value="Archaea"/>
</dbReference>
<gene>
    <name evidence="2" type="ordered locus">Mtc_1522</name>
</gene>
<feature type="transmembrane region" description="Helical" evidence="1">
    <location>
        <begin position="104"/>
        <end position="124"/>
    </location>
</feature>
<keyword evidence="1" id="KW-0472">Membrane</keyword>
<reference evidence="2 3" key="1">
    <citation type="journal article" date="2012" name="J. Bacteriol.">
        <title>Complete genome sequence of a thermophilic methanogen, Methanocella conradii HZ254, isolated from Chinese rice field soil.</title>
        <authorList>
            <person name="Lu Z."/>
            <person name="Lu Y."/>
        </authorList>
    </citation>
    <scope>NUCLEOTIDE SEQUENCE [LARGE SCALE GENOMIC DNA]</scope>
    <source>
        <strain evidence="3">DSM 24694 / JCM 17849 / CGMCC 1.5162 / HZ254</strain>
    </source>
</reference>
<feature type="transmembrane region" description="Helical" evidence="1">
    <location>
        <begin position="393"/>
        <end position="411"/>
    </location>
</feature>
<dbReference type="eggNOG" id="arCOG02884">
    <property type="taxonomic scope" value="Archaea"/>
</dbReference>
<dbReference type="HOGENOM" id="CLU_378849_0_0_2"/>
<dbReference type="OrthoDB" id="82393at2157"/>
<feature type="transmembrane region" description="Helical" evidence="1">
    <location>
        <begin position="448"/>
        <end position="468"/>
    </location>
</feature>
<feature type="transmembrane region" description="Helical" evidence="1">
    <location>
        <begin position="49"/>
        <end position="70"/>
    </location>
</feature>
<dbReference type="Pfam" id="PF10060">
    <property type="entry name" value="DUF2298"/>
    <property type="match status" value="1"/>
</dbReference>
<proteinExistence type="predicted"/>
<accession>H8I640</accession>
<evidence type="ECO:0000313" key="2">
    <source>
        <dbReference type="EMBL" id="AFD00274.1"/>
    </source>
</evidence>
<sequence>MKKWYWAALAIAGFLMMLPLGPLQLALLLFVPGFAMLAALKRRFDAVEAAAYSFTLSIMAFPLAALVAWLAGVPHATAVLLGLLVLAIAAYNRNREAELVNARLQWPVLGVALFIFALVLFITLKTFTLTPEGLVCSTTHASDLNFFLSTAQRYIASPHMPLEDPYLPGYNIVYNWFMQLLMGELGLLTGVDLFVILKILIPLVSALIFLDAYLLALFLFKSERDALAASSLYVAASGLSWAYIAYQVFILKNPAPDIFKELVYDWPGIMSLKYDPTALFFFLPQTQTFGLLGMTFGFLTFLAAIREKSWAYSAVAALALASLVFFHMITAFPVLLAMGLMFLYLIFRRKGDEVVVTALPMAAAAIASLYQLSMLQQGNASQVVLSHNPDVPLTILASIGLLVPFAIYGMYLTRDDEASRLLILFAALNFILLNVVELPATVNTYRFLVYMALPVSLFAGLALSRWLASRNLIKTCVAAAVIVLMVPSTAILVGYYNSSSYVHASSAEYDALVWLKESTPKDAIIYEEPGFFPRVPVVTGRDVAYSGEIYTLQYHNVDHQSDAYAIMGITDPEELYSRLSQYRVSYVLVGDRESQHPFTSALQDERYFRLAYDKDGVRIYEVAGAATQEETHNMEISPLDWLAFFAALLYLLILPGYNITRTLGWDSRLTIVERLVVAFGISVAILTVVSTLLALPFSIGLNFYTLMVPITLIIFLTTKEVVQFIKKALKA</sequence>
<keyword evidence="1" id="KW-1133">Transmembrane helix</keyword>
<keyword evidence="3" id="KW-1185">Reference proteome</keyword>
<dbReference type="AlphaFoldDB" id="H8I640"/>
<feature type="transmembrane region" description="Helical" evidence="1">
    <location>
        <begin position="354"/>
        <end position="373"/>
    </location>
</feature>
<feature type="transmembrane region" description="Helical" evidence="1">
    <location>
        <begin position="200"/>
        <end position="220"/>
    </location>
</feature>
<feature type="transmembrane region" description="Helical" evidence="1">
    <location>
        <begin position="76"/>
        <end position="92"/>
    </location>
</feature>
<feature type="transmembrane region" description="Helical" evidence="1">
    <location>
        <begin position="279"/>
        <end position="305"/>
    </location>
</feature>
<feature type="transmembrane region" description="Helical" evidence="1">
    <location>
        <begin position="317"/>
        <end position="347"/>
    </location>
</feature>
<organism evidence="2 3">
    <name type="scientific">Methanocella conradii (strain DSM 24694 / JCM 17849 / CGMCC 1.5162 / HZ254)</name>
    <dbReference type="NCBI Taxonomy" id="1041930"/>
    <lineage>
        <taxon>Archaea</taxon>
        <taxon>Methanobacteriati</taxon>
        <taxon>Methanobacteriota</taxon>
        <taxon>Stenosarchaea group</taxon>
        <taxon>Methanomicrobia</taxon>
        <taxon>Methanocellales</taxon>
        <taxon>Methanocellaceae</taxon>
        <taxon>Methanocella</taxon>
    </lineage>
</organism>
<feature type="transmembrane region" description="Helical" evidence="1">
    <location>
        <begin position="475"/>
        <end position="496"/>
    </location>
</feature>
<dbReference type="GeneID" id="11971657"/>
<feature type="transmembrane region" description="Helical" evidence="1">
    <location>
        <begin position="701"/>
        <end position="722"/>
    </location>
</feature>
<dbReference type="EMBL" id="CP003243">
    <property type="protein sequence ID" value="AFD00274.1"/>
    <property type="molecule type" value="Genomic_DNA"/>
</dbReference>
<dbReference type="Proteomes" id="UP000005233">
    <property type="component" value="Chromosome"/>
</dbReference>
<dbReference type="InterPro" id="IPR018746">
    <property type="entry name" value="DUF2298"/>
</dbReference>
<dbReference type="KEGG" id="mez:Mtc_1522"/>
<evidence type="ECO:0000256" key="1">
    <source>
        <dbReference type="SAM" id="Phobius"/>
    </source>
</evidence>
<dbReference type="RefSeq" id="WP_014406105.1">
    <property type="nucleotide sequence ID" value="NC_017034.1"/>
</dbReference>
<feature type="transmembrane region" description="Helical" evidence="1">
    <location>
        <begin position="671"/>
        <end position="695"/>
    </location>
</feature>
<feature type="transmembrane region" description="Helical" evidence="1">
    <location>
        <begin position="232"/>
        <end position="251"/>
    </location>
</feature>
<feature type="transmembrane region" description="Helical" evidence="1">
    <location>
        <begin position="418"/>
        <end position="436"/>
    </location>
</feature>
<protein>
    <submittedName>
        <fullName evidence="2">Uncharacterized membrane protein (DUF2298)</fullName>
    </submittedName>
</protein>
<dbReference type="STRING" id="1041930.Mtc_1522"/>
<feature type="transmembrane region" description="Helical" evidence="1">
    <location>
        <begin position="6"/>
        <end position="37"/>
    </location>
</feature>
<keyword evidence="1" id="KW-0812">Transmembrane</keyword>
<evidence type="ECO:0000313" key="3">
    <source>
        <dbReference type="Proteomes" id="UP000005233"/>
    </source>
</evidence>